<feature type="transmembrane region" description="Helical" evidence="10">
    <location>
        <begin position="164"/>
        <end position="184"/>
    </location>
</feature>
<evidence type="ECO:0000313" key="11">
    <source>
        <dbReference type="EMBL" id="EKN16401.1"/>
    </source>
</evidence>
<dbReference type="PANTHER" id="PTHR47019:SF1">
    <property type="entry name" value="LIPID II FLIPPASE MURJ"/>
    <property type="match status" value="1"/>
</dbReference>
<feature type="transmembrane region" description="Helical" evidence="10">
    <location>
        <begin position="441"/>
        <end position="458"/>
    </location>
</feature>
<dbReference type="Pfam" id="PF03023">
    <property type="entry name" value="MurJ"/>
    <property type="match status" value="1"/>
</dbReference>
<dbReference type="RefSeq" id="WP_007652856.1">
    <property type="nucleotide sequence ID" value="NZ_JH976472.1"/>
</dbReference>
<evidence type="ECO:0008006" key="13">
    <source>
        <dbReference type="Google" id="ProtNLM"/>
    </source>
</evidence>
<feature type="transmembrane region" description="Helical" evidence="10">
    <location>
        <begin position="349"/>
        <end position="370"/>
    </location>
</feature>
<dbReference type="GO" id="GO:0015648">
    <property type="term" value="F:lipid-linked peptidoglycan transporter activity"/>
    <property type="evidence" value="ECO:0007669"/>
    <property type="project" value="TreeGrafter"/>
</dbReference>
<protein>
    <recommendedName>
        <fullName evidence="13">Integral membrane protein MviN</fullName>
    </recommendedName>
</protein>
<feature type="transmembrane region" description="Helical" evidence="10">
    <location>
        <begin position="45"/>
        <end position="67"/>
    </location>
</feature>
<feature type="transmembrane region" description="Helical" evidence="10">
    <location>
        <begin position="129"/>
        <end position="152"/>
    </location>
</feature>
<feature type="transmembrane region" description="Helical" evidence="10">
    <location>
        <begin position="269"/>
        <end position="291"/>
    </location>
</feature>
<dbReference type="OrthoDB" id="750825at2"/>
<evidence type="ECO:0000256" key="8">
    <source>
        <dbReference type="ARBA" id="ARBA00060041"/>
    </source>
</evidence>
<comment type="function">
    <text evidence="8">Involved in peptidoglycan biosynthesis. Transports lipid-linked peptidoglycan precursors from the inner to the outer leaflet of the cytoplasmic membrane.</text>
</comment>
<feature type="transmembrane region" description="Helical" evidence="10">
    <location>
        <begin position="408"/>
        <end position="429"/>
    </location>
</feature>
<dbReference type="InterPro" id="IPR051050">
    <property type="entry name" value="Lipid_II_flippase_MurJ/MviN"/>
</dbReference>
<evidence type="ECO:0000256" key="2">
    <source>
        <dbReference type="ARBA" id="ARBA00022475"/>
    </source>
</evidence>
<organism evidence="11 12">
    <name type="scientific">Parabacteroides goldsteinii CL02T12C30</name>
    <dbReference type="NCBI Taxonomy" id="999418"/>
    <lineage>
        <taxon>Bacteria</taxon>
        <taxon>Pseudomonadati</taxon>
        <taxon>Bacteroidota</taxon>
        <taxon>Bacteroidia</taxon>
        <taxon>Bacteroidales</taxon>
        <taxon>Tannerellaceae</taxon>
        <taxon>Parabacteroides</taxon>
    </lineage>
</organism>
<keyword evidence="3 10" id="KW-0812">Transmembrane</keyword>
<keyword evidence="7 10" id="KW-0472">Membrane</keyword>
<sequence>MNSFSNIKKITSILFILRILRMSMSVVTLIFSAKYFGVSIERDVWILATTFLVTICSAVWGPVNETFRAKFIFIRKQEGEQIALQKTASLIGFIVVVTLLLSFCILIFLHPISSTIVQLSTEEGNKLFVSLLLIMLPTFLINELINICISILNAYEVYYIPEIAGAISSFLNIIIIACLAPVFGIYSLAISQYAALILLLLLVFYKVKQLNIFLRSQFRHIQYRYVKAFLLFALPFFLPYFVGQCNLLVEKWLAGLLGEGIISSLDYARQFTVVLQGVFGSILSTVMIPMLTQNYAKNDNGGFNKVLGEHLVVCFTILALAVPLLYGAAQPLCEFFFLRGNVSSETLQVIVVLTRMYAVAFVGIILYLLFGNALLASNKGKLYALCGVLAQILVIAINILFIHYYGIYIFPISVGVSHLISAIIMSRFLKNGNLKVFYLKILKYSSIITLLTIGLFVFNRTVHVSSIPLFQFVASGVLLIPLFIIVAKGLDLDIKKYIVQISHKS</sequence>
<feature type="transmembrane region" description="Helical" evidence="10">
    <location>
        <begin position="470"/>
        <end position="490"/>
    </location>
</feature>
<dbReference type="GO" id="GO:0005886">
    <property type="term" value="C:plasma membrane"/>
    <property type="evidence" value="ECO:0007669"/>
    <property type="project" value="UniProtKB-SubCell"/>
</dbReference>
<dbReference type="Proteomes" id="UP000006330">
    <property type="component" value="Unassembled WGS sequence"/>
</dbReference>
<accession>K5ZY74</accession>
<evidence type="ECO:0000256" key="9">
    <source>
        <dbReference type="ARBA" id="ARBA00061532"/>
    </source>
</evidence>
<dbReference type="AlphaFoldDB" id="K5ZY74"/>
<proteinExistence type="inferred from homology"/>
<feature type="transmembrane region" description="Helical" evidence="10">
    <location>
        <begin position="382"/>
        <end position="402"/>
    </location>
</feature>
<feature type="transmembrane region" description="Helical" evidence="10">
    <location>
        <begin position="228"/>
        <end position="249"/>
    </location>
</feature>
<feature type="transmembrane region" description="Helical" evidence="10">
    <location>
        <begin position="12"/>
        <end position="33"/>
    </location>
</feature>
<dbReference type="GO" id="GO:0009252">
    <property type="term" value="P:peptidoglycan biosynthetic process"/>
    <property type="evidence" value="ECO:0007669"/>
    <property type="project" value="UniProtKB-KW"/>
</dbReference>
<feature type="transmembrane region" description="Helical" evidence="10">
    <location>
        <begin position="311"/>
        <end position="329"/>
    </location>
</feature>
<evidence type="ECO:0000256" key="3">
    <source>
        <dbReference type="ARBA" id="ARBA00022692"/>
    </source>
</evidence>
<evidence type="ECO:0000256" key="7">
    <source>
        <dbReference type="ARBA" id="ARBA00023136"/>
    </source>
</evidence>
<dbReference type="PANTHER" id="PTHR47019">
    <property type="entry name" value="LIPID II FLIPPASE MURJ"/>
    <property type="match status" value="1"/>
</dbReference>
<name>K5ZY74_9BACT</name>
<evidence type="ECO:0000256" key="1">
    <source>
        <dbReference type="ARBA" id="ARBA00004651"/>
    </source>
</evidence>
<reference evidence="11 12" key="1">
    <citation type="submission" date="2012-02" db="EMBL/GenBank/DDBJ databases">
        <title>The Genome Sequence of Parabacteroides goldsteinii CL02T12C30.</title>
        <authorList>
            <consortium name="The Broad Institute Genome Sequencing Platform"/>
            <person name="Earl A."/>
            <person name="Ward D."/>
            <person name="Feldgarden M."/>
            <person name="Gevers D."/>
            <person name="Zitomersky N.L."/>
            <person name="Coyne M.J."/>
            <person name="Comstock L.E."/>
            <person name="Young S.K."/>
            <person name="Zeng Q."/>
            <person name="Gargeya S."/>
            <person name="Fitzgerald M."/>
            <person name="Haas B."/>
            <person name="Abouelleil A."/>
            <person name="Alvarado L."/>
            <person name="Arachchi H.M."/>
            <person name="Berlin A."/>
            <person name="Chapman S.B."/>
            <person name="Gearin G."/>
            <person name="Goldberg J."/>
            <person name="Griggs A."/>
            <person name="Gujja S."/>
            <person name="Hansen M."/>
            <person name="Heiman D."/>
            <person name="Howarth C."/>
            <person name="Larimer J."/>
            <person name="Lui A."/>
            <person name="MacDonald P.J.P."/>
            <person name="McCowen C."/>
            <person name="Montmayeur A."/>
            <person name="Murphy C."/>
            <person name="Neiman D."/>
            <person name="Pearson M."/>
            <person name="Priest M."/>
            <person name="Roberts A."/>
            <person name="Saif S."/>
            <person name="Shea T."/>
            <person name="Sisk P."/>
            <person name="Stolte C."/>
            <person name="Sykes S."/>
            <person name="Wortman J."/>
            <person name="Nusbaum C."/>
            <person name="Birren B."/>
        </authorList>
    </citation>
    <scope>NUCLEOTIDE SEQUENCE [LARGE SCALE GENOMIC DNA]</scope>
    <source>
        <strain evidence="11 12">CL02T12C30</strain>
    </source>
</reference>
<gene>
    <name evidence="11" type="ORF">HMPREF1076_01535</name>
</gene>
<keyword evidence="4" id="KW-0133">Cell shape</keyword>
<comment type="similarity">
    <text evidence="9">Belongs to the MurJ/MviN family.</text>
</comment>
<keyword evidence="5" id="KW-0573">Peptidoglycan synthesis</keyword>
<evidence type="ECO:0000256" key="5">
    <source>
        <dbReference type="ARBA" id="ARBA00022984"/>
    </source>
</evidence>
<evidence type="ECO:0000256" key="4">
    <source>
        <dbReference type="ARBA" id="ARBA00022960"/>
    </source>
</evidence>
<dbReference type="GO" id="GO:0034204">
    <property type="term" value="P:lipid translocation"/>
    <property type="evidence" value="ECO:0007669"/>
    <property type="project" value="TreeGrafter"/>
</dbReference>
<keyword evidence="6 10" id="KW-1133">Transmembrane helix</keyword>
<feature type="transmembrane region" description="Helical" evidence="10">
    <location>
        <begin position="88"/>
        <end position="109"/>
    </location>
</feature>
<evidence type="ECO:0000256" key="10">
    <source>
        <dbReference type="SAM" id="Phobius"/>
    </source>
</evidence>
<comment type="caution">
    <text evidence="11">The sequence shown here is derived from an EMBL/GenBank/DDBJ whole genome shotgun (WGS) entry which is preliminary data.</text>
</comment>
<dbReference type="EMBL" id="AGZO01000014">
    <property type="protein sequence ID" value="EKN16401.1"/>
    <property type="molecule type" value="Genomic_DNA"/>
</dbReference>
<dbReference type="InterPro" id="IPR004268">
    <property type="entry name" value="MurJ"/>
</dbReference>
<dbReference type="GO" id="GO:0008360">
    <property type="term" value="P:regulation of cell shape"/>
    <property type="evidence" value="ECO:0007669"/>
    <property type="project" value="UniProtKB-KW"/>
</dbReference>
<feature type="transmembrane region" description="Helical" evidence="10">
    <location>
        <begin position="190"/>
        <end position="207"/>
    </location>
</feature>
<dbReference type="HOGENOM" id="CLU_539512_0_0_10"/>
<evidence type="ECO:0000313" key="12">
    <source>
        <dbReference type="Proteomes" id="UP000006330"/>
    </source>
</evidence>
<evidence type="ECO:0000256" key="6">
    <source>
        <dbReference type="ARBA" id="ARBA00022989"/>
    </source>
</evidence>
<comment type="subcellular location">
    <subcellularLocation>
        <location evidence="1">Cell membrane</location>
        <topology evidence="1">Multi-pass membrane protein</topology>
    </subcellularLocation>
</comment>
<keyword evidence="2" id="KW-1003">Cell membrane</keyword>